<evidence type="ECO:0000313" key="3">
    <source>
        <dbReference type="Proteomes" id="UP000261600"/>
    </source>
</evidence>
<dbReference type="GO" id="GO:0004843">
    <property type="term" value="F:cysteine-type deubiquitinase activity"/>
    <property type="evidence" value="ECO:0007669"/>
    <property type="project" value="InterPro"/>
</dbReference>
<dbReference type="Ensembl" id="ENSMALT00000030842.1">
    <property type="protein sequence ID" value="ENSMALP00000030306.1"/>
    <property type="gene ID" value="ENSMALG00000020959.1"/>
</dbReference>
<feature type="domain" description="USP" evidence="1">
    <location>
        <begin position="2"/>
        <end position="254"/>
    </location>
</feature>
<dbReference type="Proteomes" id="UP000261600">
    <property type="component" value="Unplaced"/>
</dbReference>
<keyword evidence="3" id="KW-1185">Reference proteome</keyword>
<dbReference type="InterPro" id="IPR028889">
    <property type="entry name" value="USP"/>
</dbReference>
<dbReference type="InterPro" id="IPR050164">
    <property type="entry name" value="Peptidase_C19"/>
</dbReference>
<dbReference type="InterPro" id="IPR038765">
    <property type="entry name" value="Papain-like_cys_pep_sf"/>
</dbReference>
<dbReference type="Gene3D" id="3.90.70.10">
    <property type="entry name" value="Cysteine proteinases"/>
    <property type="match status" value="2"/>
</dbReference>
<proteinExistence type="predicted"/>
<organism evidence="2 3">
    <name type="scientific">Monopterus albus</name>
    <name type="common">Swamp eel</name>
    <dbReference type="NCBI Taxonomy" id="43700"/>
    <lineage>
        <taxon>Eukaryota</taxon>
        <taxon>Metazoa</taxon>
        <taxon>Chordata</taxon>
        <taxon>Craniata</taxon>
        <taxon>Vertebrata</taxon>
        <taxon>Euteleostomi</taxon>
        <taxon>Actinopterygii</taxon>
        <taxon>Neopterygii</taxon>
        <taxon>Teleostei</taxon>
        <taxon>Neoteleostei</taxon>
        <taxon>Acanthomorphata</taxon>
        <taxon>Anabantaria</taxon>
        <taxon>Synbranchiformes</taxon>
        <taxon>Synbranchidae</taxon>
        <taxon>Monopterus</taxon>
    </lineage>
</organism>
<reference evidence="2" key="2">
    <citation type="submission" date="2025-09" db="UniProtKB">
        <authorList>
            <consortium name="Ensembl"/>
        </authorList>
    </citation>
    <scope>IDENTIFICATION</scope>
</reference>
<protein>
    <recommendedName>
        <fullName evidence="1">USP domain-containing protein</fullName>
    </recommendedName>
</protein>
<dbReference type="AlphaFoldDB" id="A0A3Q3KKE1"/>
<sequence length="261" mass="29843">MRGLINRGTNCSINSVVQCLYEMCKLRDLIRRVEARDYRGATNGGAINMVAPMLKSLIHEMSVQEDADMVFKCIVNSLADGRRAAKKIGRLWDIMKEDSVRCLSCYAVLSSVCTKSNTIPVLLEENLPDELQEYRHLVAAPIVCVRIARARNLGGEAARLAKMEKRFAFPETLDLKHLVKEPQDAALYYELYTVVAHRSTHHCGHYVAYVRADDGRYFTNDAYVSRCSWEDVKMTYGSDSDNQGVAYMLMYRRIRKDNRWP</sequence>
<evidence type="ECO:0000313" key="2">
    <source>
        <dbReference type="Ensembl" id="ENSMALP00000030306.1"/>
    </source>
</evidence>
<dbReference type="CDD" id="cd02257">
    <property type="entry name" value="Peptidase_C19"/>
    <property type="match status" value="1"/>
</dbReference>
<accession>A0A3Q3KKE1</accession>
<dbReference type="PROSITE" id="PS50235">
    <property type="entry name" value="USP_3"/>
    <property type="match status" value="1"/>
</dbReference>
<name>A0A3Q3KKE1_MONAL</name>
<dbReference type="SUPFAM" id="SSF54001">
    <property type="entry name" value="Cysteine proteinases"/>
    <property type="match status" value="1"/>
</dbReference>
<dbReference type="GO" id="GO:0005634">
    <property type="term" value="C:nucleus"/>
    <property type="evidence" value="ECO:0007669"/>
    <property type="project" value="TreeGrafter"/>
</dbReference>
<evidence type="ECO:0000259" key="1">
    <source>
        <dbReference type="PROSITE" id="PS50235"/>
    </source>
</evidence>
<dbReference type="PANTHER" id="PTHR24006">
    <property type="entry name" value="UBIQUITIN CARBOXYL-TERMINAL HYDROLASE"/>
    <property type="match status" value="1"/>
</dbReference>
<dbReference type="Pfam" id="PF00443">
    <property type="entry name" value="UCH"/>
    <property type="match status" value="1"/>
</dbReference>
<dbReference type="InterPro" id="IPR001394">
    <property type="entry name" value="Peptidase_C19_UCH"/>
</dbReference>
<reference evidence="2" key="1">
    <citation type="submission" date="2025-08" db="UniProtKB">
        <authorList>
            <consortium name="Ensembl"/>
        </authorList>
    </citation>
    <scope>IDENTIFICATION</scope>
</reference>
<dbReference type="STRING" id="43700.ENSMALP00000030306"/>
<dbReference type="GO" id="GO:0016579">
    <property type="term" value="P:protein deubiquitination"/>
    <property type="evidence" value="ECO:0007669"/>
    <property type="project" value="InterPro"/>
</dbReference>
<dbReference type="GO" id="GO:0005829">
    <property type="term" value="C:cytosol"/>
    <property type="evidence" value="ECO:0007669"/>
    <property type="project" value="TreeGrafter"/>
</dbReference>